<feature type="region of interest" description="Disordered" evidence="1">
    <location>
        <begin position="120"/>
        <end position="182"/>
    </location>
</feature>
<feature type="compositionally biased region" description="Basic and acidic residues" evidence="1">
    <location>
        <begin position="120"/>
        <end position="138"/>
    </location>
</feature>
<reference evidence="3" key="1">
    <citation type="journal article" date="2025" name="Foods">
        <title>Unveiling the Microbial Signatures of Arabica Coffee Cherries: Insights into Ripeness Specific Diversity, Functional Traits, and Implications for Quality and Safety.</title>
        <authorList>
            <consortium name="RefSeq"/>
            <person name="Tenea G.N."/>
            <person name="Cifuentes V."/>
            <person name="Reyes P."/>
            <person name="Cevallos-Vallejos M."/>
        </authorList>
    </citation>
    <scope>NUCLEOTIDE SEQUENCE [LARGE SCALE GENOMIC DNA]</scope>
</reference>
<proteinExistence type="predicted"/>
<evidence type="ECO:0000256" key="1">
    <source>
        <dbReference type="SAM" id="MobiDB-lite"/>
    </source>
</evidence>
<dbReference type="Proteomes" id="UP001652660">
    <property type="component" value="Chromosome 4c"/>
</dbReference>
<dbReference type="AlphaFoldDB" id="A0A6P6X3G2"/>
<sequence length="277" mass="32210">MKSYDATTDLEDQLFAFLTYMRLQTAANAVRCKIFPMFLEGKAHKWFQGLPPRSIQSFTQLARLFSAQFVSSRAFSKNTAHLMTIHQSPEKSLREYMKLYTEFVEKSPKSVREMLDQAHEKANAEEVNRLKSAQERLRDARRRKSASLGEAQSSHARKITLDRQPRSGPWSGTSRPFEKERAWTSLTAPRAQVLAVMEREGLSRNPPQLLGDRSRRDRILYCAYHRDASHDTENCYHLKRDIEELIKRGHLKQFIQEGRADQRQGGNKREHASYPRD</sequence>
<evidence type="ECO:0000259" key="2">
    <source>
        <dbReference type="Pfam" id="PF03732"/>
    </source>
</evidence>
<feature type="region of interest" description="Disordered" evidence="1">
    <location>
        <begin position="257"/>
        <end position="277"/>
    </location>
</feature>
<dbReference type="OrthoDB" id="1740536at2759"/>
<gene>
    <name evidence="4" type="primary">LOC113739236</name>
</gene>
<dbReference type="Pfam" id="PF03732">
    <property type="entry name" value="Retrotrans_gag"/>
    <property type="match status" value="1"/>
</dbReference>
<dbReference type="PANTHER" id="PTHR33223:SF10">
    <property type="entry name" value="AMINOTRANSFERASE-LIKE PLANT MOBILE DOMAIN-CONTAINING PROTEIN"/>
    <property type="match status" value="1"/>
</dbReference>
<reference evidence="4" key="2">
    <citation type="submission" date="2025-08" db="UniProtKB">
        <authorList>
            <consortium name="RefSeq"/>
        </authorList>
    </citation>
    <scope>IDENTIFICATION</scope>
    <source>
        <tissue evidence="4">Leaves</tissue>
    </source>
</reference>
<feature type="domain" description="Retrotransposon gag" evidence="2">
    <location>
        <begin position="33"/>
        <end position="112"/>
    </location>
</feature>
<name>A0A6P6X3G2_COFAR</name>
<evidence type="ECO:0000313" key="4">
    <source>
        <dbReference type="RefSeq" id="XP_027122268.1"/>
    </source>
</evidence>
<organism evidence="3 4">
    <name type="scientific">Coffea arabica</name>
    <name type="common">Arabian coffee</name>
    <dbReference type="NCBI Taxonomy" id="13443"/>
    <lineage>
        <taxon>Eukaryota</taxon>
        <taxon>Viridiplantae</taxon>
        <taxon>Streptophyta</taxon>
        <taxon>Embryophyta</taxon>
        <taxon>Tracheophyta</taxon>
        <taxon>Spermatophyta</taxon>
        <taxon>Magnoliopsida</taxon>
        <taxon>eudicotyledons</taxon>
        <taxon>Gunneridae</taxon>
        <taxon>Pentapetalae</taxon>
        <taxon>asterids</taxon>
        <taxon>lamiids</taxon>
        <taxon>Gentianales</taxon>
        <taxon>Rubiaceae</taxon>
        <taxon>Ixoroideae</taxon>
        <taxon>Gardenieae complex</taxon>
        <taxon>Bertiereae - Coffeeae clade</taxon>
        <taxon>Coffeeae</taxon>
        <taxon>Coffea</taxon>
    </lineage>
</organism>
<keyword evidence="3" id="KW-1185">Reference proteome</keyword>
<dbReference type="InterPro" id="IPR005162">
    <property type="entry name" value="Retrotrans_gag_dom"/>
</dbReference>
<protein>
    <recommendedName>
        <fullName evidence="2">Retrotransposon gag domain-containing protein</fullName>
    </recommendedName>
</protein>
<feature type="compositionally biased region" description="Basic and acidic residues" evidence="1">
    <location>
        <begin position="258"/>
        <end position="277"/>
    </location>
</feature>
<dbReference type="GeneID" id="113739236"/>
<dbReference type="RefSeq" id="XP_027122268.1">
    <property type="nucleotide sequence ID" value="XM_027266467.1"/>
</dbReference>
<dbReference type="PANTHER" id="PTHR33223">
    <property type="entry name" value="CCHC-TYPE DOMAIN-CONTAINING PROTEIN"/>
    <property type="match status" value="1"/>
</dbReference>
<accession>A0A6P6X3G2</accession>
<evidence type="ECO:0000313" key="3">
    <source>
        <dbReference type="Proteomes" id="UP001652660"/>
    </source>
</evidence>